<dbReference type="InterPro" id="IPR001828">
    <property type="entry name" value="ANF_lig-bd_rcpt"/>
</dbReference>
<feature type="transmembrane region" description="Helical" evidence="10">
    <location>
        <begin position="229"/>
        <end position="251"/>
    </location>
</feature>
<keyword evidence="4" id="KW-0297">G-protein coupled receptor</keyword>
<feature type="transmembrane region" description="Helical" evidence="10">
    <location>
        <begin position="349"/>
        <end position="370"/>
    </location>
</feature>
<evidence type="ECO:0000256" key="6">
    <source>
        <dbReference type="ARBA" id="ARBA00023170"/>
    </source>
</evidence>
<feature type="region of interest" description="Disordered" evidence="9">
    <location>
        <begin position="807"/>
        <end position="833"/>
    </location>
</feature>
<accession>A0ABN7APQ9</accession>
<feature type="transmembrane region" description="Helical" evidence="10">
    <location>
        <begin position="471"/>
        <end position="493"/>
    </location>
</feature>
<feature type="domain" description="G-protein coupled receptors family 3 profile" evidence="11">
    <location>
        <begin position="300"/>
        <end position="504"/>
    </location>
</feature>
<protein>
    <submittedName>
        <fullName evidence="12">Receptor</fullName>
    </submittedName>
</protein>
<feature type="transmembrane region" description="Helical" evidence="10">
    <location>
        <begin position="271"/>
        <end position="288"/>
    </location>
</feature>
<dbReference type="PRINTS" id="PR01177">
    <property type="entry name" value="GABAB1RECPTR"/>
</dbReference>
<evidence type="ECO:0000256" key="1">
    <source>
        <dbReference type="ARBA" id="ARBA00004141"/>
    </source>
</evidence>
<keyword evidence="5 10" id="KW-0472">Membrane</keyword>
<keyword evidence="6 12" id="KW-0675">Receptor</keyword>
<organism evidence="12 13">
    <name type="scientific">Nesidiocoris tenuis</name>
    <dbReference type="NCBI Taxonomy" id="355587"/>
    <lineage>
        <taxon>Eukaryota</taxon>
        <taxon>Metazoa</taxon>
        <taxon>Ecdysozoa</taxon>
        <taxon>Arthropoda</taxon>
        <taxon>Hexapoda</taxon>
        <taxon>Insecta</taxon>
        <taxon>Pterygota</taxon>
        <taxon>Neoptera</taxon>
        <taxon>Paraneoptera</taxon>
        <taxon>Hemiptera</taxon>
        <taxon>Heteroptera</taxon>
        <taxon>Panheteroptera</taxon>
        <taxon>Cimicomorpha</taxon>
        <taxon>Miridae</taxon>
        <taxon>Dicyphina</taxon>
        <taxon>Nesidiocoris</taxon>
    </lineage>
</organism>
<evidence type="ECO:0000256" key="3">
    <source>
        <dbReference type="ARBA" id="ARBA00022989"/>
    </source>
</evidence>
<dbReference type="CDD" id="cd15047">
    <property type="entry name" value="7tmC_GABA-B-like"/>
    <property type="match status" value="1"/>
</dbReference>
<dbReference type="InterPro" id="IPR028082">
    <property type="entry name" value="Peripla_BP_I"/>
</dbReference>
<feature type="region of interest" description="Disordered" evidence="9">
    <location>
        <begin position="568"/>
        <end position="601"/>
    </location>
</feature>
<dbReference type="PANTHER" id="PTHR10519">
    <property type="entry name" value="GABA-B RECEPTOR"/>
    <property type="match status" value="1"/>
</dbReference>
<dbReference type="PANTHER" id="PTHR10519:SF46">
    <property type="entry name" value="METABOTROPIC GABA-B RECEPTOR SUBTYPE 3, ISOFORM A"/>
    <property type="match status" value="1"/>
</dbReference>
<dbReference type="Proteomes" id="UP001307889">
    <property type="component" value="Chromosome 5"/>
</dbReference>
<feature type="transmembrane region" description="Helical" evidence="10">
    <location>
        <begin position="443"/>
        <end position="465"/>
    </location>
</feature>
<dbReference type="InterPro" id="IPR017978">
    <property type="entry name" value="GPCR_3_C"/>
</dbReference>
<feature type="region of interest" description="Disordered" evidence="9">
    <location>
        <begin position="878"/>
        <end position="899"/>
    </location>
</feature>
<dbReference type="SUPFAM" id="SSF53822">
    <property type="entry name" value="Periplasmic binding protein-like I"/>
    <property type="match status" value="1"/>
</dbReference>
<sequence>MFAYIKLFGELDTRIVIGSFSQLIAQKVFCEAHKLGLYGSDYAWLLQGLPADGWWDDVRPCGTDLRSAAESVILVTNYKPQTGRAASISGLSSREFEAQMEGMVSGYAHQTYDAVWAATLALVSAQKMTDIVGSPYDSKDFVNELSKNLASLNFYGVSGPVSFDGPDRVGMSAFHQVQDGKAVMVAVYDPHGAVLDMNCPECVAPAWPGGQVPTGKRYFRLRTETVQPLAFMGIASVATFGMCLALGFLMVNLHFRRHKYIKLSSPKLNNVAGVGCVLVYTAVILLGLDSATLPSTKIFPTICTARVYLLSAGFSMAFGSMFAKTYRVHRIFTRNARGVKNKLLQDTQLISLICVLLVVDGLIVTLWVTIDPIERQLRNLSLEVSVSDRSVVYQSQVEICSSLFIHNWLGALYVYKGLMLTVGVYMAWETRHVKIPALNDSQYIGLSVYSVVITSVLVVVLANLVSERVTLAFLCISLPILVSTTGSLCLLFVPKLYELFVHRDNPDRTDPVMESMGLKIECNTRRFLTDDRRELYFRVEVQNRVYRRELQLLDAEILKLEKQLSLEGSSTSSMSSPAPKLDPEDILDMLPFPLPTAPRGKSPSVSSGIPVLLLSVLPPVIPRASWPSEDTTQRPRPRVTFHSESKLNEKRTLFDSISPPRTNNAQGNHPNRVSMFGKLMNMIYPGPTARKSSAPASFVTAFRAHVEYFASNLPSNKSASESCESSINGSKSWATVKAPYIVSDDSSNLCRGNSESLGFGDQGVSSECEDDEDEIAIGRSRRSRRGQAGSVQSLSHHVPVVTFDPACEKQRSQPSLSSWRDRVPKGSPRFPHRISPTVSLEALQERYLTLKRQSFLNSIRQEPEGRDADQLGLPAEQMPETTVFPGSGSHPVVVYDDNH</sequence>
<name>A0ABN7APQ9_9HEMI</name>
<feature type="compositionally biased region" description="Basic and acidic residues" evidence="9">
    <location>
        <begin position="641"/>
        <end position="653"/>
    </location>
</feature>
<evidence type="ECO:0000313" key="12">
    <source>
        <dbReference type="EMBL" id="BES94206.1"/>
    </source>
</evidence>
<dbReference type="PRINTS" id="PR01176">
    <property type="entry name" value="GABABRECEPTR"/>
</dbReference>
<keyword evidence="7" id="KW-0325">Glycoprotein</keyword>
<reference evidence="12 13" key="1">
    <citation type="submission" date="2023-09" db="EMBL/GenBank/DDBJ databases">
        <title>Nesidiocoris tenuis whole genome shotgun sequence.</title>
        <authorList>
            <person name="Shibata T."/>
            <person name="Shimoda M."/>
            <person name="Kobayashi T."/>
            <person name="Uehara T."/>
        </authorList>
    </citation>
    <scope>NUCLEOTIDE SEQUENCE [LARGE SCALE GENOMIC DNA]</scope>
    <source>
        <strain evidence="12 13">Japan</strain>
    </source>
</reference>
<keyword evidence="3 10" id="KW-1133">Transmembrane helix</keyword>
<proteinExistence type="predicted"/>
<dbReference type="EMBL" id="AP028913">
    <property type="protein sequence ID" value="BES94206.1"/>
    <property type="molecule type" value="Genomic_DNA"/>
</dbReference>
<feature type="region of interest" description="Disordered" evidence="9">
    <location>
        <begin position="624"/>
        <end position="671"/>
    </location>
</feature>
<evidence type="ECO:0000256" key="4">
    <source>
        <dbReference type="ARBA" id="ARBA00023040"/>
    </source>
</evidence>
<dbReference type="Pfam" id="PF01094">
    <property type="entry name" value="ANF_receptor"/>
    <property type="match status" value="1"/>
</dbReference>
<comment type="subcellular location">
    <subcellularLocation>
        <location evidence="1">Membrane</location>
        <topology evidence="1">Multi-pass membrane protein</topology>
    </subcellularLocation>
</comment>
<dbReference type="Pfam" id="PF00003">
    <property type="entry name" value="7tm_3"/>
    <property type="match status" value="1"/>
</dbReference>
<evidence type="ECO:0000256" key="7">
    <source>
        <dbReference type="ARBA" id="ARBA00023180"/>
    </source>
</evidence>
<keyword evidence="8" id="KW-0807">Transducer</keyword>
<evidence type="ECO:0000256" key="5">
    <source>
        <dbReference type="ARBA" id="ARBA00023136"/>
    </source>
</evidence>
<evidence type="ECO:0000259" key="11">
    <source>
        <dbReference type="PROSITE" id="PS50259"/>
    </source>
</evidence>
<keyword evidence="2 10" id="KW-0812">Transmembrane</keyword>
<dbReference type="InterPro" id="IPR002455">
    <property type="entry name" value="GPCR3_GABA-B"/>
</dbReference>
<evidence type="ECO:0000256" key="8">
    <source>
        <dbReference type="ARBA" id="ARBA00023224"/>
    </source>
</evidence>
<feature type="compositionally biased region" description="Polar residues" evidence="9">
    <location>
        <begin position="659"/>
        <end position="671"/>
    </location>
</feature>
<dbReference type="Gene3D" id="3.40.50.2300">
    <property type="match status" value="2"/>
</dbReference>
<gene>
    <name evidence="12" type="ORF">NTJ_07015</name>
</gene>
<feature type="transmembrane region" description="Helical" evidence="10">
    <location>
        <begin position="408"/>
        <end position="428"/>
    </location>
</feature>
<dbReference type="PROSITE" id="PS50259">
    <property type="entry name" value="G_PROTEIN_RECEP_F3_4"/>
    <property type="match status" value="1"/>
</dbReference>
<evidence type="ECO:0000256" key="10">
    <source>
        <dbReference type="SAM" id="Phobius"/>
    </source>
</evidence>
<keyword evidence="13" id="KW-1185">Reference proteome</keyword>
<evidence type="ECO:0000256" key="9">
    <source>
        <dbReference type="SAM" id="MobiDB-lite"/>
    </source>
</evidence>
<evidence type="ECO:0000313" key="13">
    <source>
        <dbReference type="Proteomes" id="UP001307889"/>
    </source>
</evidence>
<evidence type="ECO:0000256" key="2">
    <source>
        <dbReference type="ARBA" id="ARBA00022692"/>
    </source>
</evidence>